<dbReference type="Proteomes" id="UP000251942">
    <property type="component" value="Unassembled WGS sequence"/>
</dbReference>
<dbReference type="Proteomes" id="UP000054698">
    <property type="component" value="Unassembled WGS sequence"/>
</dbReference>
<evidence type="ECO:0000256" key="1">
    <source>
        <dbReference type="ARBA" id="ARBA00010894"/>
    </source>
</evidence>
<dbReference type="PATRIC" id="fig|453.4.peg.2498"/>
<dbReference type="PANTHER" id="PTHR33219:SF14">
    <property type="entry name" value="PROTEIN COFACTOR ASSEMBLY OF COMPLEX C SUBUNIT B CCB3, CHLOROPLASTIC-RELATED"/>
    <property type="match status" value="1"/>
</dbReference>
<reference evidence="4 6" key="2">
    <citation type="submission" date="2018-06" db="EMBL/GenBank/DDBJ databases">
        <authorList>
            <consortium name="Pathogen Informatics"/>
            <person name="Doyle S."/>
        </authorList>
    </citation>
    <scope>NUCLEOTIDE SEQUENCE [LARGE SCALE GENOMIC DNA]</scope>
    <source>
        <strain evidence="4 6">NCTC12022</strain>
    </source>
</reference>
<sequence length="192" mass="22129">MAGLIAVTYFLISLFFNLFLFVLWLRLILRYFHVSSLHPVHQGINKLTDPLLVPIERLIGTDKLPARQRYDWVCLGLLIVVEIIKFTVLGLLLYKTLMPISYILLFSAADFIVQPCNLLFYMILIRVVMSWVNPAWQHPVNDIIKMVTDPLLDLGRRLVPDISGFDFSPFIVLIILKVITLFMSASMPLRLI</sequence>
<keyword evidence="2" id="KW-0472">Membrane</keyword>
<dbReference type="EMBL" id="UASS01000008">
    <property type="protein sequence ID" value="SPX60321.1"/>
    <property type="molecule type" value="Genomic_DNA"/>
</dbReference>
<comment type="similarity">
    <text evidence="1">Belongs to the YggT family.</text>
</comment>
<dbReference type="EMBL" id="LNYB01000082">
    <property type="protein sequence ID" value="KTC95920.1"/>
    <property type="molecule type" value="Genomic_DNA"/>
</dbReference>
<reference evidence="3 5" key="1">
    <citation type="submission" date="2015-11" db="EMBL/GenBank/DDBJ databases">
        <title>Genomic analysis of 38 Legionella species identifies large and diverse effector repertoires.</title>
        <authorList>
            <person name="Burstein D."/>
            <person name="Amaro F."/>
            <person name="Zusman T."/>
            <person name="Lifshitz Z."/>
            <person name="Cohen O."/>
            <person name="Gilbert J.A."/>
            <person name="Pupko T."/>
            <person name="Shuman H.A."/>
            <person name="Segal G."/>
        </authorList>
    </citation>
    <scope>NUCLEOTIDE SEQUENCE [LARGE SCALE GENOMIC DNA]</scope>
    <source>
        <strain evidence="3 5">WO-44C</strain>
    </source>
</reference>
<dbReference type="RefSeq" id="WP_058446930.1">
    <property type="nucleotide sequence ID" value="NZ_CAAAHT010000016.1"/>
</dbReference>
<evidence type="ECO:0000313" key="3">
    <source>
        <dbReference type="EMBL" id="KTC95920.1"/>
    </source>
</evidence>
<dbReference type="GO" id="GO:0016020">
    <property type="term" value="C:membrane"/>
    <property type="evidence" value="ECO:0007669"/>
    <property type="project" value="InterPro"/>
</dbReference>
<proteinExistence type="inferred from homology"/>
<feature type="transmembrane region" description="Helical" evidence="2">
    <location>
        <begin position="6"/>
        <end position="29"/>
    </location>
</feature>
<protein>
    <submittedName>
        <fullName evidence="4">Integral membrane protein YggT, involved in response to extracytoplasmic stress (Osmotic shock)</fullName>
    </submittedName>
    <submittedName>
        <fullName evidence="3">YggT family protein</fullName>
    </submittedName>
</protein>
<gene>
    <name evidence="3" type="primary">yggT</name>
    <name evidence="3" type="ORF">Lfee_2282</name>
    <name evidence="4" type="ORF">NCTC12022_01038</name>
</gene>
<evidence type="ECO:0000313" key="6">
    <source>
        <dbReference type="Proteomes" id="UP000251942"/>
    </source>
</evidence>
<keyword evidence="5" id="KW-1185">Reference proteome</keyword>
<dbReference type="InterPro" id="IPR003425">
    <property type="entry name" value="CCB3/YggT"/>
</dbReference>
<accession>A0A0W0TK26</accession>
<evidence type="ECO:0000313" key="4">
    <source>
        <dbReference type="EMBL" id="SPX60321.1"/>
    </source>
</evidence>
<keyword evidence="2" id="KW-0812">Transmembrane</keyword>
<feature type="transmembrane region" description="Helical" evidence="2">
    <location>
        <begin position="100"/>
        <end position="124"/>
    </location>
</feature>
<keyword evidence="2" id="KW-1133">Transmembrane helix</keyword>
<evidence type="ECO:0000313" key="5">
    <source>
        <dbReference type="Proteomes" id="UP000054698"/>
    </source>
</evidence>
<dbReference type="Pfam" id="PF02325">
    <property type="entry name" value="CCB3_YggT"/>
    <property type="match status" value="2"/>
</dbReference>
<feature type="transmembrane region" description="Helical" evidence="2">
    <location>
        <begin position="167"/>
        <end position="187"/>
    </location>
</feature>
<dbReference type="AlphaFoldDB" id="A0A0W0TK26"/>
<evidence type="ECO:0000256" key="2">
    <source>
        <dbReference type="SAM" id="Phobius"/>
    </source>
</evidence>
<name>A0A0W0TK26_9GAMM</name>
<feature type="transmembrane region" description="Helical" evidence="2">
    <location>
        <begin position="72"/>
        <end position="94"/>
    </location>
</feature>
<dbReference type="STRING" id="453.Lfee_2282"/>
<organism evidence="3 5">
    <name type="scientific">Legionella feeleii</name>
    <dbReference type="NCBI Taxonomy" id="453"/>
    <lineage>
        <taxon>Bacteria</taxon>
        <taxon>Pseudomonadati</taxon>
        <taxon>Pseudomonadota</taxon>
        <taxon>Gammaproteobacteria</taxon>
        <taxon>Legionellales</taxon>
        <taxon>Legionellaceae</taxon>
        <taxon>Legionella</taxon>
    </lineage>
</organism>
<dbReference type="OrthoDB" id="9806665at2"/>
<dbReference type="PANTHER" id="PTHR33219">
    <property type="entry name" value="YLMG HOMOLOG PROTEIN 2, CHLOROPLASTIC"/>
    <property type="match status" value="1"/>
</dbReference>